<protein>
    <submittedName>
        <fullName evidence="3">Uncharacterized protein</fullName>
    </submittedName>
</protein>
<keyword evidence="4" id="KW-1185">Reference proteome</keyword>
<organism evidence="3 4">
    <name type="scientific">Astrephomene gubernaculifera</name>
    <dbReference type="NCBI Taxonomy" id="47775"/>
    <lineage>
        <taxon>Eukaryota</taxon>
        <taxon>Viridiplantae</taxon>
        <taxon>Chlorophyta</taxon>
        <taxon>core chlorophytes</taxon>
        <taxon>Chlorophyceae</taxon>
        <taxon>CS clade</taxon>
        <taxon>Chlamydomonadales</taxon>
        <taxon>Astrephomenaceae</taxon>
        <taxon>Astrephomene</taxon>
    </lineage>
</organism>
<dbReference type="EMBL" id="BMAR01000009">
    <property type="protein sequence ID" value="GFR45122.1"/>
    <property type="molecule type" value="Genomic_DNA"/>
</dbReference>
<proteinExistence type="predicted"/>
<feature type="coiled-coil region" evidence="1">
    <location>
        <begin position="87"/>
        <end position="213"/>
    </location>
</feature>
<keyword evidence="2" id="KW-0812">Transmembrane</keyword>
<feature type="transmembrane region" description="Helical" evidence="2">
    <location>
        <begin position="290"/>
        <end position="313"/>
    </location>
</feature>
<accession>A0AAD3DQK1</accession>
<name>A0AAD3DQK1_9CHLO</name>
<keyword evidence="1" id="KW-0175">Coiled coil</keyword>
<dbReference type="AlphaFoldDB" id="A0AAD3DQK1"/>
<reference evidence="3 4" key="1">
    <citation type="journal article" date="2021" name="Sci. Rep.">
        <title>Genome sequencing of the multicellular alga Astrephomene provides insights into convergent evolution of germ-soma differentiation.</title>
        <authorList>
            <person name="Yamashita S."/>
            <person name="Yamamoto K."/>
            <person name="Matsuzaki R."/>
            <person name="Suzuki S."/>
            <person name="Yamaguchi H."/>
            <person name="Hirooka S."/>
            <person name="Minakuchi Y."/>
            <person name="Miyagishima S."/>
            <person name="Kawachi M."/>
            <person name="Toyoda A."/>
            <person name="Nozaki H."/>
        </authorList>
    </citation>
    <scope>NUCLEOTIDE SEQUENCE [LARGE SCALE GENOMIC DNA]</scope>
    <source>
        <strain evidence="3 4">NIES-4017</strain>
    </source>
</reference>
<feature type="transmembrane region" description="Helical" evidence="2">
    <location>
        <begin position="325"/>
        <end position="343"/>
    </location>
</feature>
<gene>
    <name evidence="3" type="ORF">Agub_g6502</name>
</gene>
<keyword evidence="2" id="KW-0472">Membrane</keyword>
<evidence type="ECO:0000313" key="4">
    <source>
        <dbReference type="Proteomes" id="UP001054857"/>
    </source>
</evidence>
<comment type="caution">
    <text evidence="3">The sequence shown here is derived from an EMBL/GenBank/DDBJ whole genome shotgun (WGS) entry which is preliminary data.</text>
</comment>
<dbReference type="Proteomes" id="UP001054857">
    <property type="component" value="Unassembled WGS sequence"/>
</dbReference>
<sequence length="353" mass="37778">MTSLAVCPSRQGLILGRKCLGVAALRQPCIGQMRQRRVHAPFPCVADQVNASTQAQDDVDGIEVEMHAARESVAGNGTMPSALLAEAEDLKTKFELIQEEIATYKQLSVDNEKLEEEVARLRQEREELLSQLAAQEAAGQLAVAAARQEGDAALQLQQQQLEELSLQLQNSQVQLERLGEAVEAAEADKVATVEALQAENRQLLLALANAAKRVADILYPAGSLPGSLSVSTRLEGNAVEVVREVLAAQQQQQEEAAAAAAGGPMGHSAAAIHSRGREQWCACSSPLGRFVGWLAGAVGFWLYHAVGALVLYYASAIWRGRPATLNLEFGVGCVAVCTLLSWTSRLLLPRLGA</sequence>
<keyword evidence="2" id="KW-1133">Transmembrane helix</keyword>
<evidence type="ECO:0000256" key="2">
    <source>
        <dbReference type="SAM" id="Phobius"/>
    </source>
</evidence>
<evidence type="ECO:0000256" key="1">
    <source>
        <dbReference type="SAM" id="Coils"/>
    </source>
</evidence>
<evidence type="ECO:0000313" key="3">
    <source>
        <dbReference type="EMBL" id="GFR45122.1"/>
    </source>
</evidence>